<dbReference type="PROSITE" id="PS50987">
    <property type="entry name" value="HTH_ARSR_2"/>
    <property type="match status" value="1"/>
</dbReference>
<organism evidence="6 7">
    <name type="scientific">Clostridium cochlearium</name>
    <dbReference type="NCBI Taxonomy" id="1494"/>
    <lineage>
        <taxon>Bacteria</taxon>
        <taxon>Bacillati</taxon>
        <taxon>Bacillota</taxon>
        <taxon>Clostridia</taxon>
        <taxon>Eubacteriales</taxon>
        <taxon>Clostridiaceae</taxon>
        <taxon>Clostridium</taxon>
    </lineage>
</organism>
<evidence type="ECO:0000313" key="6">
    <source>
        <dbReference type="EMBL" id="SQB34077.1"/>
    </source>
</evidence>
<dbReference type="AlphaFoldDB" id="A0A2X2W3W4"/>
<dbReference type="Gene3D" id="1.10.10.10">
    <property type="entry name" value="Winged helix-like DNA-binding domain superfamily/Winged helix DNA-binding domain"/>
    <property type="match status" value="1"/>
</dbReference>
<evidence type="ECO:0000256" key="1">
    <source>
        <dbReference type="ARBA" id="ARBA00023015"/>
    </source>
</evidence>
<dbReference type="InterPro" id="IPR051011">
    <property type="entry name" value="Metal_resp_trans_reg"/>
</dbReference>
<dbReference type="PRINTS" id="PR00778">
    <property type="entry name" value="HTHARSR"/>
</dbReference>
<dbReference type="GO" id="GO:0046686">
    <property type="term" value="P:response to cadmium ion"/>
    <property type="evidence" value="ECO:0007669"/>
    <property type="project" value="UniProtKB-KW"/>
</dbReference>
<dbReference type="PROSITE" id="PS00846">
    <property type="entry name" value="HTH_ARSR_1"/>
    <property type="match status" value="1"/>
</dbReference>
<dbReference type="InterPro" id="IPR018334">
    <property type="entry name" value="ArsR_HTH"/>
</dbReference>
<dbReference type="CDD" id="cd00090">
    <property type="entry name" value="HTH_ARSR"/>
    <property type="match status" value="1"/>
</dbReference>
<dbReference type="SMART" id="SM00418">
    <property type="entry name" value="HTH_ARSR"/>
    <property type="match status" value="1"/>
</dbReference>
<proteinExistence type="predicted"/>
<keyword evidence="3" id="KW-0804">Transcription</keyword>
<keyword evidence="1" id="KW-0805">Transcription regulation</keyword>
<evidence type="ECO:0000256" key="3">
    <source>
        <dbReference type="ARBA" id="ARBA00023163"/>
    </source>
</evidence>
<dbReference type="GO" id="GO:0003700">
    <property type="term" value="F:DNA-binding transcription factor activity"/>
    <property type="evidence" value="ECO:0007669"/>
    <property type="project" value="InterPro"/>
</dbReference>
<dbReference type="EMBL" id="UAWC01000005">
    <property type="protein sequence ID" value="SQB34077.1"/>
    <property type="molecule type" value="Genomic_DNA"/>
</dbReference>
<keyword evidence="2" id="KW-0238">DNA-binding</keyword>
<dbReference type="InterPro" id="IPR001845">
    <property type="entry name" value="HTH_ArsR_DNA-bd_dom"/>
</dbReference>
<dbReference type="PANTHER" id="PTHR43132:SF6">
    <property type="entry name" value="HTH-TYPE TRANSCRIPTIONAL REPRESSOR CZRA"/>
    <property type="match status" value="1"/>
</dbReference>
<sequence length="121" mass="14088">MKNLDGIEVCECCTIHEDCVECVRRNMLDEETFMKLSDLFKVLGDYTRIRIIYALFNKELCVCDIAEVLNMSQSSISHQLRTLKAARLVKFRREGKTVFYSLDDEHISKLFNAGLEHVKHN</sequence>
<dbReference type="InterPro" id="IPR036390">
    <property type="entry name" value="WH_DNA-bd_sf"/>
</dbReference>
<evidence type="ECO:0000256" key="4">
    <source>
        <dbReference type="ARBA" id="ARBA00043263"/>
    </source>
</evidence>
<dbReference type="InterPro" id="IPR036388">
    <property type="entry name" value="WH-like_DNA-bd_sf"/>
</dbReference>
<dbReference type="Proteomes" id="UP000250223">
    <property type="component" value="Unassembled WGS sequence"/>
</dbReference>
<dbReference type="PANTHER" id="PTHR43132">
    <property type="entry name" value="ARSENICAL RESISTANCE OPERON REPRESSOR ARSR-RELATED"/>
    <property type="match status" value="1"/>
</dbReference>
<dbReference type="GO" id="GO:0003677">
    <property type="term" value="F:DNA binding"/>
    <property type="evidence" value="ECO:0007669"/>
    <property type="project" value="UniProtKB-KW"/>
</dbReference>
<protein>
    <submittedName>
        <fullName evidence="6">Transcriptional regulator</fullName>
    </submittedName>
</protein>
<reference evidence="6 7" key="1">
    <citation type="submission" date="2018-06" db="EMBL/GenBank/DDBJ databases">
        <authorList>
            <consortium name="Pathogen Informatics"/>
            <person name="Doyle S."/>
        </authorList>
    </citation>
    <scope>NUCLEOTIDE SEQUENCE [LARGE SCALE GENOMIC DNA]</scope>
    <source>
        <strain evidence="6 7">NCTC13028</strain>
    </source>
</reference>
<name>A0A2X2W3W4_CLOCO</name>
<evidence type="ECO:0000256" key="2">
    <source>
        <dbReference type="ARBA" id="ARBA00023125"/>
    </source>
</evidence>
<evidence type="ECO:0000313" key="7">
    <source>
        <dbReference type="Proteomes" id="UP000250223"/>
    </source>
</evidence>
<dbReference type="InterPro" id="IPR011991">
    <property type="entry name" value="ArsR-like_HTH"/>
</dbReference>
<dbReference type="RefSeq" id="WP_096636278.1">
    <property type="nucleotide sequence ID" value="NZ_JAHLNT010000014.1"/>
</dbReference>
<gene>
    <name evidence="6" type="primary">ziaR_1</name>
    <name evidence="6" type="ORF">NCTC13028_00968</name>
</gene>
<dbReference type="SUPFAM" id="SSF46785">
    <property type="entry name" value="Winged helix' DNA-binding domain"/>
    <property type="match status" value="1"/>
</dbReference>
<evidence type="ECO:0000259" key="5">
    <source>
        <dbReference type="PROSITE" id="PS50987"/>
    </source>
</evidence>
<feature type="domain" description="HTH arsR-type" evidence="5">
    <location>
        <begin position="28"/>
        <end position="121"/>
    </location>
</feature>
<dbReference type="NCBIfam" id="NF033788">
    <property type="entry name" value="HTH_metalloreg"/>
    <property type="match status" value="1"/>
</dbReference>
<keyword evidence="4" id="KW-0105">Cadmium resistance</keyword>
<accession>A0A2X2W3W4</accession>
<dbReference type="Pfam" id="PF01022">
    <property type="entry name" value="HTH_5"/>
    <property type="match status" value="1"/>
</dbReference>